<dbReference type="AlphaFoldDB" id="A0A8X6KBY2"/>
<accession>A0A8X6KBY2</accession>
<sequence>MLSELWHLALEFSESHSCLAWKRAHLLSLQQFAYIILSKVQKKKYHPVKEGIALWILCINMSPDGYINDGRWRTEEALAINRLSRTVPTCTAVKLKRREELCKIISVLRERQHGKMLT</sequence>
<evidence type="ECO:0000313" key="2">
    <source>
        <dbReference type="Proteomes" id="UP000887116"/>
    </source>
</evidence>
<dbReference type="EMBL" id="BMAO01020681">
    <property type="protein sequence ID" value="GFQ69111.1"/>
    <property type="molecule type" value="Genomic_DNA"/>
</dbReference>
<protein>
    <submittedName>
        <fullName evidence="1">Uncharacterized protein</fullName>
    </submittedName>
</protein>
<organism evidence="1 2">
    <name type="scientific">Trichonephila clavata</name>
    <name type="common">Joro spider</name>
    <name type="synonym">Nephila clavata</name>
    <dbReference type="NCBI Taxonomy" id="2740835"/>
    <lineage>
        <taxon>Eukaryota</taxon>
        <taxon>Metazoa</taxon>
        <taxon>Ecdysozoa</taxon>
        <taxon>Arthropoda</taxon>
        <taxon>Chelicerata</taxon>
        <taxon>Arachnida</taxon>
        <taxon>Araneae</taxon>
        <taxon>Araneomorphae</taxon>
        <taxon>Entelegynae</taxon>
        <taxon>Araneoidea</taxon>
        <taxon>Nephilidae</taxon>
        <taxon>Trichonephila</taxon>
    </lineage>
</organism>
<name>A0A8X6KBY2_TRICU</name>
<gene>
    <name evidence="1" type="ORF">TNCT_622601</name>
</gene>
<keyword evidence="2" id="KW-1185">Reference proteome</keyword>
<dbReference type="Proteomes" id="UP000887116">
    <property type="component" value="Unassembled WGS sequence"/>
</dbReference>
<evidence type="ECO:0000313" key="1">
    <source>
        <dbReference type="EMBL" id="GFQ69111.1"/>
    </source>
</evidence>
<proteinExistence type="predicted"/>
<reference evidence="1" key="1">
    <citation type="submission" date="2020-07" db="EMBL/GenBank/DDBJ databases">
        <title>Multicomponent nature underlies the extraordinary mechanical properties of spider dragline silk.</title>
        <authorList>
            <person name="Kono N."/>
            <person name="Nakamura H."/>
            <person name="Mori M."/>
            <person name="Yoshida Y."/>
            <person name="Ohtoshi R."/>
            <person name="Malay A.D."/>
            <person name="Moran D.A.P."/>
            <person name="Tomita M."/>
            <person name="Numata K."/>
            <person name="Arakawa K."/>
        </authorList>
    </citation>
    <scope>NUCLEOTIDE SEQUENCE</scope>
</reference>
<comment type="caution">
    <text evidence="1">The sequence shown here is derived from an EMBL/GenBank/DDBJ whole genome shotgun (WGS) entry which is preliminary data.</text>
</comment>